<evidence type="ECO:0000313" key="3">
    <source>
        <dbReference type="Proteomes" id="UP000001593"/>
    </source>
</evidence>
<organism evidence="2 3">
    <name type="scientific">Nematostella vectensis</name>
    <name type="common">Starlet sea anemone</name>
    <dbReference type="NCBI Taxonomy" id="45351"/>
    <lineage>
        <taxon>Eukaryota</taxon>
        <taxon>Metazoa</taxon>
        <taxon>Cnidaria</taxon>
        <taxon>Anthozoa</taxon>
        <taxon>Hexacorallia</taxon>
        <taxon>Actiniaria</taxon>
        <taxon>Edwardsiidae</taxon>
        <taxon>Nematostella</taxon>
    </lineage>
</organism>
<dbReference type="STRING" id="45351.A7TA88"/>
<dbReference type="GO" id="GO:0016874">
    <property type="term" value="F:ligase activity"/>
    <property type="evidence" value="ECO:0007669"/>
    <property type="project" value="UniProtKB-KW"/>
</dbReference>
<dbReference type="AlphaFoldDB" id="A7TA88"/>
<dbReference type="eggNOG" id="KOG1256">
    <property type="taxonomic scope" value="Eukaryota"/>
</dbReference>
<reference evidence="2 3" key="1">
    <citation type="journal article" date="2007" name="Science">
        <title>Sea anemone genome reveals ancestral eumetazoan gene repertoire and genomic organization.</title>
        <authorList>
            <person name="Putnam N.H."/>
            <person name="Srivastava M."/>
            <person name="Hellsten U."/>
            <person name="Dirks B."/>
            <person name="Chapman J."/>
            <person name="Salamov A."/>
            <person name="Terry A."/>
            <person name="Shapiro H."/>
            <person name="Lindquist E."/>
            <person name="Kapitonov V.V."/>
            <person name="Jurka J."/>
            <person name="Genikhovich G."/>
            <person name="Grigoriev I.V."/>
            <person name="Lucas S.M."/>
            <person name="Steele R.E."/>
            <person name="Finnerty J.R."/>
            <person name="Technau U."/>
            <person name="Martindale M.Q."/>
            <person name="Rokhsar D.S."/>
        </authorList>
    </citation>
    <scope>NUCLEOTIDE SEQUENCE [LARGE SCALE GENOMIC DNA]</scope>
    <source>
        <strain evidence="3">CH2 X CH6</strain>
    </source>
</reference>
<evidence type="ECO:0000313" key="2">
    <source>
        <dbReference type="EMBL" id="EDO27083.1"/>
    </source>
</evidence>
<feature type="non-terminal residue" evidence="2">
    <location>
        <position position="100"/>
    </location>
</feature>
<dbReference type="KEGG" id="nve:5497341"/>
<dbReference type="PANTHER" id="PTHR43272">
    <property type="entry name" value="LONG-CHAIN-FATTY-ACID--COA LIGASE"/>
    <property type="match status" value="1"/>
</dbReference>
<accession>A7TA88</accession>
<dbReference type="InParanoid" id="A7TA88"/>
<keyword evidence="1" id="KW-0436">Ligase</keyword>
<dbReference type="Proteomes" id="UP000001593">
    <property type="component" value="Unassembled WGS sequence"/>
</dbReference>
<keyword evidence="3" id="KW-1185">Reference proteome</keyword>
<dbReference type="PANTHER" id="PTHR43272:SF107">
    <property type="entry name" value="LONG-CHAIN-FATTY-ACID--COA LIGASE 5"/>
    <property type="match status" value="1"/>
</dbReference>
<proteinExistence type="predicted"/>
<evidence type="ECO:0000256" key="1">
    <source>
        <dbReference type="ARBA" id="ARBA00022598"/>
    </source>
</evidence>
<name>A7TA88_NEMVE</name>
<dbReference type="HOGENOM" id="CLU_000022_45_4_1"/>
<dbReference type="PhylomeDB" id="A7TA88"/>
<sequence length="100" mass="11546">EVRQAVFEDVVRVCKEAELFSFEQVKAVHLHPEAFSVENDLMTATFKIKRPQIIKAFHDVIESLYHEVETKGERPRNEVNLNLEMKGKAGNESNVYTDAR</sequence>
<protein>
    <submittedName>
        <fullName evidence="2">Uncharacterized protein</fullName>
    </submittedName>
</protein>
<dbReference type="EMBL" id="DS473920">
    <property type="protein sequence ID" value="EDO27083.1"/>
    <property type="molecule type" value="Genomic_DNA"/>
</dbReference>
<gene>
    <name evidence="2" type="ORF">NEMVEDRAFT_v1g224414</name>
</gene>